<name>A0ABX5A352_9ENTR</name>
<dbReference type="EMBL" id="PQVW01000004">
    <property type="protein sequence ID" value="POZ24093.1"/>
    <property type="molecule type" value="Genomic_DNA"/>
</dbReference>
<organism evidence="2 3">
    <name type="scientific">Lelliottia aquatilis</name>
    <dbReference type="NCBI Taxonomy" id="2080838"/>
    <lineage>
        <taxon>Bacteria</taxon>
        <taxon>Pseudomonadati</taxon>
        <taxon>Pseudomonadota</taxon>
        <taxon>Gammaproteobacteria</taxon>
        <taxon>Enterobacterales</taxon>
        <taxon>Enterobacteriaceae</taxon>
        <taxon>Lelliottia</taxon>
    </lineage>
</organism>
<comment type="caution">
    <text evidence="2">The sequence shown here is derived from an EMBL/GenBank/DDBJ whole genome shotgun (WGS) entry which is preliminary data.</text>
</comment>
<evidence type="ECO:0000313" key="3">
    <source>
        <dbReference type="Proteomes" id="UP000237025"/>
    </source>
</evidence>
<accession>A0ABX5A352</accession>
<proteinExistence type="predicted"/>
<feature type="region of interest" description="Disordered" evidence="1">
    <location>
        <begin position="1"/>
        <end position="21"/>
    </location>
</feature>
<sequence length="92" mass="10232">MNSGGSWKHLHSRTSVPEQQPVCQVLRSKPPGVQQFIFLKLSVDGVCKTCMSSESNFNDISITHPKNLLRESGQKCGFHCFVTEMKASGHLK</sequence>
<protein>
    <submittedName>
        <fullName evidence="2">Uncharacterized protein</fullName>
    </submittedName>
</protein>
<dbReference type="Proteomes" id="UP000237025">
    <property type="component" value="Unassembled WGS sequence"/>
</dbReference>
<evidence type="ECO:0000313" key="2">
    <source>
        <dbReference type="EMBL" id="POZ24093.1"/>
    </source>
</evidence>
<reference evidence="2 3" key="1">
    <citation type="submission" date="2018-02" db="EMBL/GenBank/DDBJ databases">
        <title>Lelliotia aquatilis sp. nov., isolated from drinking water.</title>
        <authorList>
            <person name="Kaempfer P."/>
            <person name="Glaeser S."/>
            <person name="Exner M."/>
            <person name="Doijad S."/>
            <person name="Chakraborty T."/>
        </authorList>
    </citation>
    <scope>NUCLEOTIDE SEQUENCE [LARGE SCALE GENOMIC DNA]</scope>
    <source>
        <strain evidence="2 3">6331-17</strain>
    </source>
</reference>
<keyword evidence="3" id="KW-1185">Reference proteome</keyword>
<evidence type="ECO:0000256" key="1">
    <source>
        <dbReference type="SAM" id="MobiDB-lite"/>
    </source>
</evidence>
<gene>
    <name evidence="2" type="ORF">C3712_07725</name>
</gene>